<proteinExistence type="predicted"/>
<dbReference type="EMBL" id="HACA01018068">
    <property type="protein sequence ID" value="CDW35429.1"/>
    <property type="molecule type" value="Transcribed_RNA"/>
</dbReference>
<sequence>MNRVVVYLLLLMSCVLMTEGRPSSPNTYADENSNYVSNEIHDDNILKDGARRMAKFLFGSRLGFPASPSSLSGPAKSKNFGLDMDAVSEGVLKPDNIAIHVIQNAVNFVSSSLAWFVIGGLTSVSGFSGRSAPSPSYNLAGQYNYNNHGKSLSNNEYNDFMKSFTDNYQTEPDNTLTKRHLYPYNGGSANDPRGKDNVYVIRKILRKVVNSSKNRN</sequence>
<protein>
    <submittedName>
        <fullName evidence="2">Uncharacterized protein</fullName>
    </submittedName>
</protein>
<accession>A0A0K2UB27</accession>
<dbReference type="AlphaFoldDB" id="A0A0K2UB27"/>
<organism evidence="2">
    <name type="scientific">Lepeophtheirus salmonis</name>
    <name type="common">Salmon louse</name>
    <name type="synonym">Caligus salmonis</name>
    <dbReference type="NCBI Taxonomy" id="72036"/>
    <lineage>
        <taxon>Eukaryota</taxon>
        <taxon>Metazoa</taxon>
        <taxon>Ecdysozoa</taxon>
        <taxon>Arthropoda</taxon>
        <taxon>Crustacea</taxon>
        <taxon>Multicrustacea</taxon>
        <taxon>Hexanauplia</taxon>
        <taxon>Copepoda</taxon>
        <taxon>Siphonostomatoida</taxon>
        <taxon>Caligidae</taxon>
        <taxon>Lepeophtheirus</taxon>
    </lineage>
</organism>
<evidence type="ECO:0000313" key="2">
    <source>
        <dbReference type="EMBL" id="CDW35429.1"/>
    </source>
</evidence>
<name>A0A0K2UB27_LEPSM</name>
<evidence type="ECO:0000256" key="1">
    <source>
        <dbReference type="SAM" id="SignalP"/>
    </source>
</evidence>
<feature type="signal peptide" evidence="1">
    <location>
        <begin position="1"/>
        <end position="20"/>
    </location>
</feature>
<dbReference type="OrthoDB" id="10648517at2759"/>
<reference evidence="2" key="1">
    <citation type="submission" date="2014-05" db="EMBL/GenBank/DDBJ databases">
        <authorList>
            <person name="Chronopoulou M."/>
        </authorList>
    </citation>
    <scope>NUCLEOTIDE SEQUENCE</scope>
    <source>
        <tissue evidence="2">Whole organism</tissue>
    </source>
</reference>
<keyword evidence="1" id="KW-0732">Signal</keyword>
<feature type="chain" id="PRO_5005488515" evidence="1">
    <location>
        <begin position="21"/>
        <end position="216"/>
    </location>
</feature>